<evidence type="ECO:0000313" key="6">
    <source>
        <dbReference type="Proteomes" id="UP000813463"/>
    </source>
</evidence>
<reference evidence="7" key="2">
    <citation type="submission" date="2025-08" db="UniProtKB">
        <authorList>
            <consortium name="RefSeq"/>
        </authorList>
    </citation>
    <scope>IDENTIFICATION</scope>
    <source>
        <tissue evidence="7">Leaf</tissue>
    </source>
</reference>
<dbReference type="PROSITE" id="PS50808">
    <property type="entry name" value="ZF_BED"/>
    <property type="match status" value="1"/>
</dbReference>
<name>A0A9R0JMW3_SPIOL</name>
<keyword evidence="6" id="KW-1185">Reference proteome</keyword>
<gene>
    <name evidence="7" type="primary">LOC110780544</name>
</gene>
<dbReference type="PANTHER" id="PTHR46951">
    <property type="entry name" value="BED-TYPE DOMAIN-CONTAINING PROTEIN"/>
    <property type="match status" value="1"/>
</dbReference>
<evidence type="ECO:0000313" key="7">
    <source>
        <dbReference type="RefSeq" id="XP_021840610.2"/>
    </source>
</evidence>
<feature type="domain" description="BED-type" evidence="5">
    <location>
        <begin position="4"/>
        <end position="60"/>
    </location>
</feature>
<dbReference type="Pfam" id="PF04937">
    <property type="entry name" value="DUF659"/>
    <property type="match status" value="1"/>
</dbReference>
<accession>A0A9R0JMW3</accession>
<keyword evidence="2 4" id="KW-0863">Zinc-finger</keyword>
<evidence type="ECO:0000256" key="3">
    <source>
        <dbReference type="ARBA" id="ARBA00022833"/>
    </source>
</evidence>
<protein>
    <recommendedName>
        <fullName evidence="5">BED-type domain-containing protein</fullName>
    </recommendedName>
</protein>
<evidence type="ECO:0000256" key="1">
    <source>
        <dbReference type="ARBA" id="ARBA00022723"/>
    </source>
</evidence>
<organism evidence="6 7">
    <name type="scientific">Spinacia oleracea</name>
    <name type="common">Spinach</name>
    <dbReference type="NCBI Taxonomy" id="3562"/>
    <lineage>
        <taxon>Eukaryota</taxon>
        <taxon>Viridiplantae</taxon>
        <taxon>Streptophyta</taxon>
        <taxon>Embryophyta</taxon>
        <taxon>Tracheophyta</taxon>
        <taxon>Spermatophyta</taxon>
        <taxon>Magnoliopsida</taxon>
        <taxon>eudicotyledons</taxon>
        <taxon>Gunneridae</taxon>
        <taxon>Pentapetalae</taxon>
        <taxon>Caryophyllales</taxon>
        <taxon>Chenopodiaceae</taxon>
        <taxon>Chenopodioideae</taxon>
        <taxon>Anserineae</taxon>
        <taxon>Spinacia</taxon>
    </lineage>
</organism>
<evidence type="ECO:0000259" key="5">
    <source>
        <dbReference type="PROSITE" id="PS50808"/>
    </source>
</evidence>
<dbReference type="InterPro" id="IPR003656">
    <property type="entry name" value="Znf_BED"/>
</dbReference>
<dbReference type="AlphaFoldDB" id="A0A9R0JMW3"/>
<keyword evidence="1" id="KW-0479">Metal-binding</keyword>
<dbReference type="RefSeq" id="XP_021840610.2">
    <property type="nucleotide sequence ID" value="XM_021984918.2"/>
</dbReference>
<evidence type="ECO:0000256" key="4">
    <source>
        <dbReference type="PROSITE-ProRule" id="PRU00027"/>
    </source>
</evidence>
<dbReference type="GO" id="GO:0003677">
    <property type="term" value="F:DNA binding"/>
    <property type="evidence" value="ECO:0007669"/>
    <property type="project" value="InterPro"/>
</dbReference>
<sequence>MASKDEDIGWKFGEAVDGNKRKVKCKFCHKIISGGITRLKQHLAHKSGDVAPCGSVSVDVKREIMALLMQTKDKKTEKNRMTRDFEDEIVRSMNRPIDDDDDDDDDPELEYALRQSRTQHQFDHTREAYEHNRSGFYDRGGSSGYIPSQMTRSFSVGVGRGRNTPFEPASSPLARLRAREIELERDCPKQKPSKLSTSFLKKAKKSIIKAFGNFMIDANLPFRAIESPYTNPLMDTIRACPNVRAPSAYDIAQVYLPDEVKEMKEYIKSFETVWNERGVTIMCDGWSGPTNMHIINFLVYSVRGTVFHKSIDATNVYCRDADYYFKLMERVVEEIGEDKVVQIVTDNEACVKAAGKKLMD</sequence>
<dbReference type="InterPro" id="IPR007021">
    <property type="entry name" value="DUF659"/>
</dbReference>
<dbReference type="KEGG" id="soe:110780544"/>
<evidence type="ECO:0000256" key="2">
    <source>
        <dbReference type="ARBA" id="ARBA00022771"/>
    </source>
</evidence>
<dbReference type="GeneID" id="110780544"/>
<dbReference type="Proteomes" id="UP000813463">
    <property type="component" value="Chromosome 5"/>
</dbReference>
<dbReference type="Pfam" id="PF02892">
    <property type="entry name" value="zf-BED"/>
    <property type="match status" value="1"/>
</dbReference>
<reference evidence="6" key="1">
    <citation type="journal article" date="2021" name="Nat. Commun.">
        <title>Genomic analyses provide insights into spinach domestication and the genetic basis of agronomic traits.</title>
        <authorList>
            <person name="Cai X."/>
            <person name="Sun X."/>
            <person name="Xu C."/>
            <person name="Sun H."/>
            <person name="Wang X."/>
            <person name="Ge C."/>
            <person name="Zhang Z."/>
            <person name="Wang Q."/>
            <person name="Fei Z."/>
            <person name="Jiao C."/>
            <person name="Wang Q."/>
        </authorList>
    </citation>
    <scope>NUCLEOTIDE SEQUENCE [LARGE SCALE GENOMIC DNA]</scope>
    <source>
        <strain evidence="6">cv. Varoflay</strain>
    </source>
</reference>
<dbReference type="GO" id="GO:0008270">
    <property type="term" value="F:zinc ion binding"/>
    <property type="evidence" value="ECO:0007669"/>
    <property type="project" value="UniProtKB-KW"/>
</dbReference>
<dbReference type="PANTHER" id="PTHR46951:SF2">
    <property type="entry name" value="BED-TYPE DOMAIN-CONTAINING PROTEIN"/>
    <property type="match status" value="1"/>
</dbReference>
<keyword evidence="3" id="KW-0862">Zinc</keyword>
<proteinExistence type="predicted"/>